<evidence type="ECO:0000256" key="1">
    <source>
        <dbReference type="ARBA" id="ARBA00009249"/>
    </source>
</evidence>
<comment type="caution">
    <text evidence="7">The sequence shown here is derived from an EMBL/GenBank/DDBJ whole genome shotgun (WGS) entry which is preliminary data.</text>
</comment>
<dbReference type="GO" id="GO:0009249">
    <property type="term" value="P:protein lipoylation"/>
    <property type="evidence" value="ECO:0007669"/>
    <property type="project" value="TreeGrafter"/>
</dbReference>
<dbReference type="PROSITE" id="PS50968">
    <property type="entry name" value="BIOTINYL_LIPOYL"/>
    <property type="match status" value="1"/>
</dbReference>
<protein>
    <recommendedName>
        <fullName evidence="5">Glycine cleavage system H protein</fullName>
    </recommendedName>
</protein>
<dbReference type="PROSITE" id="PS00189">
    <property type="entry name" value="LIPOYL"/>
    <property type="match status" value="1"/>
</dbReference>
<dbReference type="OrthoDB" id="10264154at2759"/>
<dbReference type="NCBIfam" id="TIGR00527">
    <property type="entry name" value="gcvH"/>
    <property type="match status" value="1"/>
</dbReference>
<organism evidence="7 8">
    <name type="scientific">Stachybotrys elegans</name>
    <dbReference type="NCBI Taxonomy" id="80388"/>
    <lineage>
        <taxon>Eukaryota</taxon>
        <taxon>Fungi</taxon>
        <taxon>Dikarya</taxon>
        <taxon>Ascomycota</taxon>
        <taxon>Pezizomycotina</taxon>
        <taxon>Sordariomycetes</taxon>
        <taxon>Hypocreomycetidae</taxon>
        <taxon>Hypocreales</taxon>
        <taxon>Stachybotryaceae</taxon>
        <taxon>Stachybotrys</taxon>
    </lineage>
</organism>
<keyword evidence="5" id="KW-0496">Mitochondrion</keyword>
<feature type="modified residue" description="N6-lipoyllysine" evidence="4">
    <location>
        <position position="103"/>
    </location>
</feature>
<dbReference type="EMBL" id="JAGPNK010000012">
    <property type="protein sequence ID" value="KAH7310694.1"/>
    <property type="molecule type" value="Genomic_DNA"/>
</dbReference>
<comment type="similarity">
    <text evidence="1 5">Belongs to the GcvH family.</text>
</comment>
<sequence length="169" mass="18116">MASLFRSAVRICPKAIAPSRTLARSSLLVAQPSRFFSQSIQRLEKRYTETHEWIDVSADGKTCKIGITTHAAEALGDIVFVEVPEVGEEVAQGDAFGSVESVKSASDLVSPISGNVIATNGPIVDKPADLSADPEGEGWLIEVEATDVESVKELMDAETYAEFAANDHH</sequence>
<dbReference type="InterPro" id="IPR011053">
    <property type="entry name" value="Single_hybrid_motif"/>
</dbReference>
<evidence type="ECO:0000313" key="7">
    <source>
        <dbReference type="EMBL" id="KAH7310694.1"/>
    </source>
</evidence>
<dbReference type="GO" id="GO:0005739">
    <property type="term" value="C:mitochondrion"/>
    <property type="evidence" value="ECO:0007669"/>
    <property type="project" value="UniProtKB-SubCell"/>
</dbReference>
<keyword evidence="8" id="KW-1185">Reference proteome</keyword>
<name>A0A8K0SPS4_9HYPO</name>
<evidence type="ECO:0000256" key="4">
    <source>
        <dbReference type="PIRSR" id="PIRSR617453-50"/>
    </source>
</evidence>
<dbReference type="CDD" id="cd06848">
    <property type="entry name" value="GCS_H"/>
    <property type="match status" value="1"/>
</dbReference>
<dbReference type="Pfam" id="PF01597">
    <property type="entry name" value="GCV_H"/>
    <property type="match status" value="1"/>
</dbReference>
<evidence type="ECO:0000256" key="3">
    <source>
        <dbReference type="ARBA" id="ARBA00022946"/>
    </source>
</evidence>
<dbReference type="AlphaFoldDB" id="A0A8K0SPS4"/>
<dbReference type="Gene3D" id="2.40.50.100">
    <property type="match status" value="1"/>
</dbReference>
<evidence type="ECO:0000256" key="5">
    <source>
        <dbReference type="RuleBase" id="RU364055"/>
    </source>
</evidence>
<keyword evidence="3 5" id="KW-0809">Transit peptide</keyword>
<reference evidence="7" key="1">
    <citation type="journal article" date="2021" name="Nat. Commun.">
        <title>Genetic determinants of endophytism in the Arabidopsis root mycobiome.</title>
        <authorList>
            <person name="Mesny F."/>
            <person name="Miyauchi S."/>
            <person name="Thiergart T."/>
            <person name="Pickel B."/>
            <person name="Atanasova L."/>
            <person name="Karlsson M."/>
            <person name="Huettel B."/>
            <person name="Barry K.W."/>
            <person name="Haridas S."/>
            <person name="Chen C."/>
            <person name="Bauer D."/>
            <person name="Andreopoulos W."/>
            <person name="Pangilinan J."/>
            <person name="LaButti K."/>
            <person name="Riley R."/>
            <person name="Lipzen A."/>
            <person name="Clum A."/>
            <person name="Drula E."/>
            <person name="Henrissat B."/>
            <person name="Kohler A."/>
            <person name="Grigoriev I.V."/>
            <person name="Martin F.M."/>
            <person name="Hacquard S."/>
        </authorList>
    </citation>
    <scope>NUCLEOTIDE SEQUENCE</scope>
    <source>
        <strain evidence="7">MPI-CAGE-CH-0235</strain>
    </source>
</reference>
<dbReference type="GO" id="GO:0019464">
    <property type="term" value="P:glycine decarboxylation via glycine cleavage system"/>
    <property type="evidence" value="ECO:0007669"/>
    <property type="project" value="UniProtKB-UniRule"/>
</dbReference>
<accession>A0A8K0SPS4</accession>
<evidence type="ECO:0000256" key="2">
    <source>
        <dbReference type="ARBA" id="ARBA00022823"/>
    </source>
</evidence>
<comment type="subcellular location">
    <subcellularLocation>
        <location evidence="5">Mitochondrion</location>
    </subcellularLocation>
</comment>
<dbReference type="InterPro" id="IPR017453">
    <property type="entry name" value="GCV_H_sub"/>
</dbReference>
<evidence type="ECO:0000259" key="6">
    <source>
        <dbReference type="PROSITE" id="PS50968"/>
    </source>
</evidence>
<gene>
    <name evidence="7" type="ORF">B0I35DRAFT_412169</name>
</gene>
<dbReference type="Proteomes" id="UP000813444">
    <property type="component" value="Unassembled WGS sequence"/>
</dbReference>
<feature type="domain" description="Lipoyl-binding" evidence="6">
    <location>
        <begin position="62"/>
        <end position="144"/>
    </location>
</feature>
<comment type="cofactor">
    <cofactor evidence="5">
        <name>(R)-lipoate</name>
        <dbReference type="ChEBI" id="CHEBI:83088"/>
    </cofactor>
    <text evidence="5">Binds 1 lipoyl cofactor covalently.</text>
</comment>
<dbReference type="InterPro" id="IPR002930">
    <property type="entry name" value="GCV_H"/>
</dbReference>
<comment type="function">
    <text evidence="5">The H protein shuttles the methylamine group of glycine from the P protein to the T protein.</text>
</comment>
<dbReference type="InterPro" id="IPR033753">
    <property type="entry name" value="GCV_H/Fam206"/>
</dbReference>
<dbReference type="InterPro" id="IPR003016">
    <property type="entry name" value="2-oxoA_DH_lipoyl-BS"/>
</dbReference>
<dbReference type="InterPro" id="IPR000089">
    <property type="entry name" value="Biotin_lipoyl"/>
</dbReference>
<dbReference type="NCBIfam" id="NF002270">
    <property type="entry name" value="PRK01202.1"/>
    <property type="match status" value="1"/>
</dbReference>
<comment type="subunit">
    <text evidence="5">The glycine cleavage system is composed of four proteins: P, T, L and H.</text>
</comment>
<dbReference type="HAMAP" id="MF_00272">
    <property type="entry name" value="GcvH"/>
    <property type="match status" value="1"/>
</dbReference>
<evidence type="ECO:0000313" key="8">
    <source>
        <dbReference type="Proteomes" id="UP000813444"/>
    </source>
</evidence>
<proteinExistence type="inferred from homology"/>
<dbReference type="SUPFAM" id="SSF51230">
    <property type="entry name" value="Single hybrid motif"/>
    <property type="match status" value="1"/>
</dbReference>
<keyword evidence="2 4" id="KW-0450">Lipoyl</keyword>
<dbReference type="PANTHER" id="PTHR11715">
    <property type="entry name" value="GLYCINE CLEAVAGE SYSTEM H PROTEIN"/>
    <property type="match status" value="1"/>
</dbReference>
<dbReference type="PANTHER" id="PTHR11715:SF3">
    <property type="entry name" value="GLYCINE CLEAVAGE SYSTEM H PROTEIN-RELATED"/>
    <property type="match status" value="1"/>
</dbReference>
<dbReference type="GO" id="GO:0005960">
    <property type="term" value="C:glycine cleavage complex"/>
    <property type="evidence" value="ECO:0007669"/>
    <property type="project" value="UniProtKB-UniRule"/>
</dbReference>